<dbReference type="Pfam" id="PF00009">
    <property type="entry name" value="GTP_EFTU"/>
    <property type="match status" value="1"/>
</dbReference>
<organism evidence="14 15">
    <name type="scientific">Dufourea novaeangliae</name>
    <name type="common">Sweat bee</name>
    <dbReference type="NCBI Taxonomy" id="178035"/>
    <lineage>
        <taxon>Eukaryota</taxon>
        <taxon>Metazoa</taxon>
        <taxon>Ecdysozoa</taxon>
        <taxon>Arthropoda</taxon>
        <taxon>Hexapoda</taxon>
        <taxon>Insecta</taxon>
        <taxon>Pterygota</taxon>
        <taxon>Neoptera</taxon>
        <taxon>Endopterygota</taxon>
        <taxon>Hymenoptera</taxon>
        <taxon>Apocrita</taxon>
        <taxon>Aculeata</taxon>
        <taxon>Apoidea</taxon>
        <taxon>Anthophila</taxon>
        <taxon>Halictidae</taxon>
        <taxon>Rophitinae</taxon>
        <taxon>Dufourea</taxon>
    </lineage>
</organism>
<evidence type="ECO:0000256" key="1">
    <source>
        <dbReference type="ARBA" id="ARBA00004496"/>
    </source>
</evidence>
<dbReference type="PRINTS" id="PR00315">
    <property type="entry name" value="ELONGATNFCT"/>
</dbReference>
<dbReference type="Gene3D" id="2.40.30.10">
    <property type="entry name" value="Translation factors"/>
    <property type="match status" value="1"/>
</dbReference>
<feature type="domain" description="C2HC/C3H-type" evidence="13">
    <location>
        <begin position="522"/>
        <end position="551"/>
    </location>
</feature>
<feature type="compositionally biased region" description="Polar residues" evidence="11">
    <location>
        <begin position="262"/>
        <end position="283"/>
    </location>
</feature>
<dbReference type="Pfam" id="PF03144">
    <property type="entry name" value="GTP_EFTU_D2"/>
    <property type="match status" value="1"/>
</dbReference>
<dbReference type="SMART" id="SM00838">
    <property type="entry name" value="EFG_C"/>
    <property type="match status" value="1"/>
</dbReference>
<dbReference type="PANTHER" id="PTHR42908:SF10">
    <property type="entry name" value="EUKARYOTIC TRANSLATION ELONGATION FACTOR 2"/>
    <property type="match status" value="1"/>
</dbReference>
<dbReference type="SMART" id="SM00889">
    <property type="entry name" value="EFG_IV"/>
    <property type="match status" value="1"/>
</dbReference>
<keyword evidence="3" id="KW-0479">Metal-binding</keyword>
<feature type="region of interest" description="Disordered" evidence="11">
    <location>
        <begin position="556"/>
        <end position="575"/>
    </location>
</feature>
<dbReference type="CDD" id="cd04096">
    <property type="entry name" value="eEF2_snRNP_like_C"/>
    <property type="match status" value="1"/>
</dbReference>
<keyword evidence="7" id="KW-0862">Zinc</keyword>
<dbReference type="PROSITE" id="PS52027">
    <property type="entry name" value="ZF_C2HC_C3H"/>
    <property type="match status" value="5"/>
</dbReference>
<feature type="domain" description="C2HC/C3H-type" evidence="13">
    <location>
        <begin position="336"/>
        <end position="365"/>
    </location>
</feature>
<keyword evidence="15" id="KW-1185">Reference proteome</keyword>
<dbReference type="InterPro" id="IPR049899">
    <property type="entry name" value="Znf_C2HC_C3H"/>
</dbReference>
<dbReference type="Gene3D" id="3.30.70.870">
    <property type="entry name" value="Elongation Factor G (Translational Gtpase), domain 3"/>
    <property type="match status" value="1"/>
</dbReference>
<dbReference type="InterPro" id="IPR004161">
    <property type="entry name" value="EFTu-like_2"/>
</dbReference>
<dbReference type="GO" id="GO:0005525">
    <property type="term" value="F:GTP binding"/>
    <property type="evidence" value="ECO:0007669"/>
    <property type="project" value="UniProtKB-KW"/>
</dbReference>
<evidence type="ECO:0000313" key="15">
    <source>
        <dbReference type="Proteomes" id="UP000076502"/>
    </source>
</evidence>
<reference evidence="14 15" key="1">
    <citation type="submission" date="2015-07" db="EMBL/GenBank/DDBJ databases">
        <title>The genome of Dufourea novaeangliae.</title>
        <authorList>
            <person name="Pan H."/>
            <person name="Kapheim K."/>
        </authorList>
    </citation>
    <scope>NUCLEOTIDE SEQUENCE [LARGE SCALE GENOMIC DNA]</scope>
    <source>
        <strain evidence="14">0120121106</strain>
        <tissue evidence="14">Whole body</tissue>
    </source>
</reference>
<feature type="domain" description="Tr-type G" evidence="12">
    <location>
        <begin position="630"/>
        <end position="961"/>
    </location>
</feature>
<dbReference type="FunFam" id="3.30.230.10:FF:000006">
    <property type="entry name" value="Translation elongation factor 2"/>
    <property type="match status" value="1"/>
</dbReference>
<feature type="domain" description="C2HC/C3H-type" evidence="13">
    <location>
        <begin position="599"/>
        <end position="628"/>
    </location>
</feature>
<dbReference type="PANTHER" id="PTHR42908">
    <property type="entry name" value="TRANSLATION ELONGATION FACTOR-RELATED"/>
    <property type="match status" value="1"/>
</dbReference>
<accession>A0A154P3Q8</accession>
<dbReference type="Pfam" id="PF13913">
    <property type="entry name" value="zf-C2HC_2"/>
    <property type="match status" value="5"/>
</dbReference>
<protein>
    <submittedName>
        <fullName evidence="14">Elongation factor 2</fullName>
    </submittedName>
</protein>
<dbReference type="FunFam" id="3.30.70.240:FF:000003">
    <property type="entry name" value="Translation elongation factor 2"/>
    <property type="match status" value="1"/>
</dbReference>
<feature type="compositionally biased region" description="Basic and acidic residues" evidence="11">
    <location>
        <begin position="294"/>
        <end position="311"/>
    </location>
</feature>
<dbReference type="OrthoDB" id="364892at2759"/>
<dbReference type="SUPFAM" id="SSF52540">
    <property type="entry name" value="P-loop containing nucleoside triphosphate hydrolases"/>
    <property type="match status" value="1"/>
</dbReference>
<keyword evidence="2" id="KW-0963">Cytoplasm</keyword>
<feature type="compositionally biased region" description="Basic and acidic residues" evidence="11">
    <location>
        <begin position="186"/>
        <end position="201"/>
    </location>
</feature>
<dbReference type="InterPro" id="IPR031157">
    <property type="entry name" value="G_TR_CS"/>
</dbReference>
<dbReference type="STRING" id="178035.A0A154P3Q8"/>
<dbReference type="GO" id="GO:0043022">
    <property type="term" value="F:ribosome binding"/>
    <property type="evidence" value="ECO:0007669"/>
    <property type="project" value="TreeGrafter"/>
</dbReference>
<dbReference type="Gene3D" id="3.40.50.300">
    <property type="entry name" value="P-loop containing nucleotide triphosphate hydrolases"/>
    <property type="match status" value="1"/>
</dbReference>
<dbReference type="CDD" id="cd01681">
    <property type="entry name" value="aeEF2_snRNP_like_IV"/>
    <property type="match status" value="1"/>
</dbReference>
<gene>
    <name evidence="14" type="ORF">WN55_10490</name>
</gene>
<dbReference type="GO" id="GO:0005829">
    <property type="term" value="C:cytosol"/>
    <property type="evidence" value="ECO:0007669"/>
    <property type="project" value="TreeGrafter"/>
</dbReference>
<keyword evidence="8" id="KW-0648">Protein biosynthesis</keyword>
<feature type="compositionally biased region" description="Polar residues" evidence="11">
    <location>
        <begin position="224"/>
        <end position="239"/>
    </location>
</feature>
<evidence type="ECO:0000256" key="3">
    <source>
        <dbReference type="ARBA" id="ARBA00022723"/>
    </source>
</evidence>
<dbReference type="InterPro" id="IPR041095">
    <property type="entry name" value="EFG_II"/>
</dbReference>
<dbReference type="SUPFAM" id="SSF54211">
    <property type="entry name" value="Ribosomal protein S5 domain 2-like"/>
    <property type="match status" value="1"/>
</dbReference>
<dbReference type="FunFam" id="3.30.70.870:FF:000002">
    <property type="entry name" value="Translation elongation factor 2"/>
    <property type="match status" value="1"/>
</dbReference>
<dbReference type="Gene3D" id="3.30.160.60">
    <property type="entry name" value="Classic Zinc Finger"/>
    <property type="match status" value="5"/>
</dbReference>
<dbReference type="InterPro" id="IPR000640">
    <property type="entry name" value="EFG_V-like"/>
</dbReference>
<evidence type="ECO:0000256" key="2">
    <source>
        <dbReference type="ARBA" id="ARBA00022490"/>
    </source>
</evidence>
<sequence length="1457" mass="163499">MKWKKSPTEFLPEKTFLVIKDDLSMLEKKGQQRGKSKTPDTGTWPPKCKRDQSLYDDPERPKTANLEKPSVLDPKLVDKLDMSLLSKELFSDSMTRYRHAKAISGGASSSRCRENVTIGGEQQQQQQRPTSNGTGTASWGNNNGFASVRHKRRSFEQILDARIGQLDVTAESPRMQKQARITGQDVPRKTTIDNRKLDDNNNRNGTTGHKVPSLSTLKKKVSRPTIQNDLEVFTSTSSRGAPEPCKSCGKPDQPERFHSHPKGTQQKLKDSPTNSKTKTTFPKSVQKPVALNFRSDKNKNRVEEIVQEGKVKSYSPRGPDNPPSRPSSAPVKKGPRTITCYICGREFGTASFPIHEPRCMQKWERENNSLPVNQRRPTPQRPDVAIDHSEWNAVAWEQSQAQLLPCPKCGRTFLPERLLVHQKSCKASPKNSDIEKSESSTTEKSVNASRAGPPTVTCQNCGRNFGTKSIRIHEPQCVKRSQVENVRQPVHLRKKEPHVPAKLETVSMQELSTSPTGDQQKRTVTCYICGRDFGSSSITIHEPQCLKKWHAENDKLPSGQRRKEPQRPDVIYNRDPETGNAVIDVMAMAEASWKSHLNQLVPCKHCGRTFNPDRVNFTVDEIRAMMDKKKNIRNMSVIAHVDHGKSTLTDSLVSKAGIIAGAKAGETRFTDTRKDEQERCITIKSTAISMFFELDEKDLVFITNPDQRDKEEKGFLINLIDSPGHVDFSSEVTAALRVTDGALVVVDCVSGVCVQTETVLRQAIAERIKPVLFMNKMDRALLELQLDSEDLYQTFQRIVENVNVIIATYSDDDGPMGEVRVDPSKGSVGFGSGLHGWAFTLKQFSEMYAEKFKIDVVKLMNRLWGESFFNTKTKKWSKQKEPDNKRSFCMYVLDPIYKVFDCIMNYKKDEADTLLQKLEIVLKPEDKDKDGKALLKVVMRTWLPAGEALLQMIAIHLPSPVTAQKYRMEMLYEGPLDDDAALGIKNCDPNGPLMMYVSKMVPTSDKGRFYAFGRVFSGKVCTGMKARIMGPNFQPGKKEDLYEKAIQRTILMMGRYVEAIEDVPSGNICGLVGVDQFLVKTGTITTFKDAHNMKVMKFSVSPVVRVAVEPKNPADLPKLVEGLKRLAKSDPMVQCIIEESGEHIIAGAGELHLEICLKDLEEDHACIPIKKSDPVVSYRETISEQSNQMCLSKSPNKHNRLFMMACPMPDGLAEDIDSGEVNPRDEFKGRARYLGEKYDYDVTEARKIWCFGPDGTGPNILIDCSKGVQYLNEIKDSVVAGFQWATKEGVLSEENLRGVRFNIHDVTLHADAIHRGGGQIIPTTRRCLYACLLTASPRLMEPVYLCEIQCPEVAVGGIYGVLNRRRGHVFEEQQVAGTPMFVVKAYLPVNESFGFTADLRSNTGGQAFPQCVFDHWQVLPGDPMEPSTRPYQVVQDTRKRKGLKEGLPDLNAYLDKL</sequence>
<dbReference type="PROSITE" id="PS51722">
    <property type="entry name" value="G_TR_2"/>
    <property type="match status" value="1"/>
</dbReference>
<feature type="region of interest" description="Disordered" evidence="11">
    <location>
        <begin position="424"/>
        <end position="453"/>
    </location>
</feature>
<dbReference type="FunFam" id="2.40.30.10:FF:000010">
    <property type="entry name" value="Translation elongation factor 2"/>
    <property type="match status" value="1"/>
</dbReference>
<feature type="region of interest" description="Disordered" evidence="11">
    <location>
        <begin position="100"/>
        <end position="148"/>
    </location>
</feature>
<dbReference type="Pfam" id="PF14492">
    <property type="entry name" value="EFG_III"/>
    <property type="match status" value="1"/>
</dbReference>
<feature type="region of interest" description="Disordered" evidence="11">
    <location>
        <begin position="165"/>
        <end position="333"/>
    </location>
</feature>
<dbReference type="InterPro" id="IPR009000">
    <property type="entry name" value="Transl_B-barrel_sf"/>
</dbReference>
<dbReference type="Gene3D" id="3.30.230.10">
    <property type="match status" value="1"/>
</dbReference>
<evidence type="ECO:0000256" key="11">
    <source>
        <dbReference type="SAM" id="MobiDB-lite"/>
    </source>
</evidence>
<dbReference type="InterPro" id="IPR035647">
    <property type="entry name" value="EFG_III/V"/>
</dbReference>
<evidence type="ECO:0000256" key="10">
    <source>
        <dbReference type="PROSITE-ProRule" id="PRU01371"/>
    </source>
</evidence>
<dbReference type="GO" id="GO:0003924">
    <property type="term" value="F:GTPase activity"/>
    <property type="evidence" value="ECO:0007669"/>
    <property type="project" value="InterPro"/>
</dbReference>
<dbReference type="SUPFAM" id="SSF50447">
    <property type="entry name" value="Translation proteins"/>
    <property type="match status" value="1"/>
</dbReference>
<feature type="domain" description="C2HC/C3H-type" evidence="13">
    <location>
        <begin position="454"/>
        <end position="483"/>
    </location>
</feature>
<evidence type="ECO:0000259" key="12">
    <source>
        <dbReference type="PROSITE" id="PS51722"/>
    </source>
</evidence>
<evidence type="ECO:0000256" key="6">
    <source>
        <dbReference type="ARBA" id="ARBA00022771"/>
    </source>
</evidence>
<dbReference type="EMBL" id="KQ434809">
    <property type="protein sequence ID" value="KZC06579.1"/>
    <property type="molecule type" value="Genomic_DNA"/>
</dbReference>
<dbReference type="InterPro" id="IPR005225">
    <property type="entry name" value="Small_GTP-bd"/>
</dbReference>
<feature type="region of interest" description="Disordered" evidence="11">
    <location>
        <begin position="27"/>
        <end position="72"/>
    </location>
</feature>
<dbReference type="InterPro" id="IPR014721">
    <property type="entry name" value="Ribsml_uS5_D2-typ_fold_subgr"/>
</dbReference>
<feature type="domain" description="C2HC/C3H-type" evidence="13">
    <location>
        <begin position="402"/>
        <end position="431"/>
    </location>
</feature>
<dbReference type="SUPFAM" id="SSF54980">
    <property type="entry name" value="EF-G C-terminal domain-like"/>
    <property type="match status" value="2"/>
</dbReference>
<evidence type="ECO:0000256" key="9">
    <source>
        <dbReference type="ARBA" id="ARBA00023134"/>
    </source>
</evidence>
<dbReference type="InterPro" id="IPR000795">
    <property type="entry name" value="T_Tr_GTP-bd_dom"/>
</dbReference>
<dbReference type="InterPro" id="IPR020568">
    <property type="entry name" value="Ribosomal_Su5_D2-typ_SF"/>
</dbReference>
<proteinExistence type="predicted"/>
<name>A0A154P3Q8_DUFNO</name>
<dbReference type="Proteomes" id="UP000076502">
    <property type="component" value="Unassembled WGS sequence"/>
</dbReference>
<comment type="subcellular location">
    <subcellularLocation>
        <location evidence="1">Cytoplasm</location>
    </subcellularLocation>
</comment>
<evidence type="ECO:0000256" key="4">
    <source>
        <dbReference type="ARBA" id="ARBA00022741"/>
    </source>
</evidence>
<dbReference type="PROSITE" id="PS00301">
    <property type="entry name" value="G_TR_1"/>
    <property type="match status" value="1"/>
</dbReference>
<keyword evidence="9" id="KW-0342">GTP-binding</keyword>
<dbReference type="GO" id="GO:0003746">
    <property type="term" value="F:translation elongation factor activity"/>
    <property type="evidence" value="ECO:0007669"/>
    <property type="project" value="UniProtKB-KW"/>
</dbReference>
<dbReference type="Gene3D" id="3.30.70.240">
    <property type="match status" value="1"/>
</dbReference>
<dbReference type="CDD" id="cd16261">
    <property type="entry name" value="EF2_snRNP_III"/>
    <property type="match status" value="1"/>
</dbReference>
<keyword evidence="6 10" id="KW-0863">Zinc-finger</keyword>
<dbReference type="GO" id="GO:1990904">
    <property type="term" value="C:ribonucleoprotein complex"/>
    <property type="evidence" value="ECO:0007669"/>
    <property type="project" value="TreeGrafter"/>
</dbReference>
<evidence type="ECO:0000256" key="5">
    <source>
        <dbReference type="ARBA" id="ARBA00022768"/>
    </source>
</evidence>
<dbReference type="Pfam" id="PF03764">
    <property type="entry name" value="EFG_IV"/>
    <property type="match status" value="1"/>
</dbReference>
<evidence type="ECO:0000256" key="7">
    <source>
        <dbReference type="ARBA" id="ARBA00022833"/>
    </source>
</evidence>
<evidence type="ECO:0000259" key="13">
    <source>
        <dbReference type="PROSITE" id="PS52027"/>
    </source>
</evidence>
<dbReference type="NCBIfam" id="TIGR00231">
    <property type="entry name" value="small_GTP"/>
    <property type="match status" value="1"/>
</dbReference>
<feature type="compositionally biased region" description="Basic and acidic residues" evidence="11">
    <location>
        <begin position="48"/>
        <end position="62"/>
    </location>
</feature>
<evidence type="ECO:0000313" key="14">
    <source>
        <dbReference type="EMBL" id="KZC06579.1"/>
    </source>
</evidence>
<keyword evidence="4" id="KW-0547">Nucleotide-binding</keyword>
<dbReference type="CDD" id="cd01885">
    <property type="entry name" value="EF2"/>
    <property type="match status" value="1"/>
</dbReference>
<dbReference type="CDD" id="cd03700">
    <property type="entry name" value="EF2_snRNP_like_II"/>
    <property type="match status" value="1"/>
</dbReference>
<feature type="compositionally biased region" description="Polar residues" evidence="11">
    <location>
        <begin position="128"/>
        <end position="145"/>
    </location>
</feature>
<dbReference type="InterPro" id="IPR005517">
    <property type="entry name" value="Transl_elong_EFG/EF2_IV"/>
</dbReference>
<evidence type="ECO:0000256" key="8">
    <source>
        <dbReference type="ARBA" id="ARBA00022917"/>
    </source>
</evidence>
<dbReference type="GO" id="GO:0008270">
    <property type="term" value="F:zinc ion binding"/>
    <property type="evidence" value="ECO:0007669"/>
    <property type="project" value="UniProtKB-KW"/>
</dbReference>
<dbReference type="Pfam" id="PF00679">
    <property type="entry name" value="EFG_C"/>
    <property type="match status" value="1"/>
</dbReference>
<dbReference type="InterPro" id="IPR027417">
    <property type="entry name" value="P-loop_NTPase"/>
</dbReference>
<keyword evidence="5 14" id="KW-0251">Elongation factor</keyword>
<dbReference type="FunFam" id="3.40.50.300:FF:000058">
    <property type="entry name" value="Translation elongation factor 2"/>
    <property type="match status" value="1"/>
</dbReference>